<accession>D7LW24</accession>
<gene>
    <name evidence="1" type="ORF">ARALYDRAFT_666712</name>
</gene>
<organism evidence="2">
    <name type="scientific">Arabidopsis lyrata subsp. lyrata</name>
    <name type="common">Lyre-leaved rock-cress</name>
    <dbReference type="NCBI Taxonomy" id="81972"/>
    <lineage>
        <taxon>Eukaryota</taxon>
        <taxon>Viridiplantae</taxon>
        <taxon>Streptophyta</taxon>
        <taxon>Embryophyta</taxon>
        <taxon>Tracheophyta</taxon>
        <taxon>Spermatophyta</taxon>
        <taxon>Magnoliopsida</taxon>
        <taxon>eudicotyledons</taxon>
        <taxon>Gunneridae</taxon>
        <taxon>Pentapetalae</taxon>
        <taxon>rosids</taxon>
        <taxon>malvids</taxon>
        <taxon>Brassicales</taxon>
        <taxon>Brassicaceae</taxon>
        <taxon>Camelineae</taxon>
        <taxon>Arabidopsis</taxon>
    </lineage>
</organism>
<dbReference type="AlphaFoldDB" id="D7LW24"/>
<dbReference type="EMBL" id="GL348717">
    <property type="protein sequence ID" value="EFH54464.1"/>
    <property type="molecule type" value="Genomic_DNA"/>
</dbReference>
<dbReference type="Proteomes" id="UP000008694">
    <property type="component" value="Unassembled WGS sequence"/>
</dbReference>
<keyword evidence="2" id="KW-1185">Reference proteome</keyword>
<dbReference type="HOGENOM" id="CLU_2815877_0_0_1"/>
<dbReference type="Gramene" id="Al_scaffold_0005_2747">
    <property type="protein sequence ID" value="Al_scaffold_0005_2747"/>
    <property type="gene ID" value="Al_scaffold_0005_2747"/>
</dbReference>
<protein>
    <submittedName>
        <fullName evidence="1">Predicted protein</fullName>
    </submittedName>
</protein>
<reference evidence="2" key="1">
    <citation type="journal article" date="2011" name="Nat. Genet.">
        <title>The Arabidopsis lyrata genome sequence and the basis of rapid genome size change.</title>
        <authorList>
            <person name="Hu T.T."/>
            <person name="Pattyn P."/>
            <person name="Bakker E.G."/>
            <person name="Cao J."/>
            <person name="Cheng J.-F."/>
            <person name="Clark R.M."/>
            <person name="Fahlgren N."/>
            <person name="Fawcett J.A."/>
            <person name="Grimwood J."/>
            <person name="Gundlach H."/>
            <person name="Haberer G."/>
            <person name="Hollister J.D."/>
            <person name="Ossowski S."/>
            <person name="Ottilar R.P."/>
            <person name="Salamov A.A."/>
            <person name="Schneeberger K."/>
            <person name="Spannagl M."/>
            <person name="Wang X."/>
            <person name="Yang L."/>
            <person name="Nasrallah M.E."/>
            <person name="Bergelson J."/>
            <person name="Carrington J.C."/>
            <person name="Gaut B.S."/>
            <person name="Schmutz J."/>
            <person name="Mayer K.F.X."/>
            <person name="Van de Peer Y."/>
            <person name="Grigoriev I.V."/>
            <person name="Nordborg M."/>
            <person name="Weigel D."/>
            <person name="Guo Y.-L."/>
        </authorList>
    </citation>
    <scope>NUCLEOTIDE SEQUENCE [LARGE SCALE GENOMIC DNA]</scope>
    <source>
        <strain evidence="2">cv. MN47</strain>
    </source>
</reference>
<dbReference type="eggNOG" id="KOG1987">
    <property type="taxonomic scope" value="Eukaryota"/>
</dbReference>
<evidence type="ECO:0000313" key="2">
    <source>
        <dbReference type="Proteomes" id="UP000008694"/>
    </source>
</evidence>
<evidence type="ECO:0000313" key="1">
    <source>
        <dbReference type="EMBL" id="EFH54464.1"/>
    </source>
</evidence>
<sequence length="67" mass="7972">MDWLEKKLEEVKEKKKKVVVCLARRQEMEELLKPVKEKCLDQEAQIDKEKAELLAARAPFSFDHLNF</sequence>
<proteinExistence type="predicted"/>
<name>D7LW24_ARALL</name>